<name>A0A562QMC4_9BACI</name>
<dbReference type="EMBL" id="VLKZ01000003">
    <property type="protein sequence ID" value="TWI57845.1"/>
    <property type="molecule type" value="Genomic_DNA"/>
</dbReference>
<comment type="caution">
    <text evidence="1">The sequence shown here is derived from an EMBL/GenBank/DDBJ whole genome shotgun (WGS) entry which is preliminary data.</text>
</comment>
<organism evidence="1 2">
    <name type="scientific">Halalkalibacter nanhaiisediminis</name>
    <dbReference type="NCBI Taxonomy" id="688079"/>
    <lineage>
        <taxon>Bacteria</taxon>
        <taxon>Bacillati</taxon>
        <taxon>Bacillota</taxon>
        <taxon>Bacilli</taxon>
        <taxon>Bacillales</taxon>
        <taxon>Bacillaceae</taxon>
        <taxon>Halalkalibacter</taxon>
    </lineage>
</organism>
<keyword evidence="2" id="KW-1185">Reference proteome</keyword>
<sequence>MKKRIQAIVKGGTVSINTFPMMKLPEKKIIERVRIKKDVKNAK</sequence>
<evidence type="ECO:0000313" key="1">
    <source>
        <dbReference type="EMBL" id="TWI57845.1"/>
    </source>
</evidence>
<accession>A0A562QMC4</accession>
<protein>
    <submittedName>
        <fullName evidence="1">Uncharacterized protein</fullName>
    </submittedName>
</protein>
<reference evidence="1 2" key="1">
    <citation type="journal article" date="2015" name="Stand. Genomic Sci.">
        <title>Genomic Encyclopedia of Bacterial and Archaeal Type Strains, Phase III: the genomes of soil and plant-associated and newly described type strains.</title>
        <authorList>
            <person name="Whitman W.B."/>
            <person name="Woyke T."/>
            <person name="Klenk H.P."/>
            <person name="Zhou Y."/>
            <person name="Lilburn T.G."/>
            <person name="Beck B.J."/>
            <person name="De Vos P."/>
            <person name="Vandamme P."/>
            <person name="Eisen J.A."/>
            <person name="Garrity G."/>
            <person name="Hugenholtz P."/>
            <person name="Kyrpides N.C."/>
        </authorList>
    </citation>
    <scope>NUCLEOTIDE SEQUENCE [LARGE SCALE GENOMIC DNA]</scope>
    <source>
        <strain evidence="1 2">CGMCC 1.10116</strain>
    </source>
</reference>
<gene>
    <name evidence="1" type="ORF">IQ10_01174</name>
</gene>
<evidence type="ECO:0000313" key="2">
    <source>
        <dbReference type="Proteomes" id="UP000315711"/>
    </source>
</evidence>
<dbReference type="AlphaFoldDB" id="A0A562QMC4"/>
<proteinExistence type="predicted"/>
<dbReference type="RefSeq" id="WP_277877942.1">
    <property type="nucleotide sequence ID" value="NZ_VLKZ01000003.1"/>
</dbReference>
<dbReference type="Proteomes" id="UP000315711">
    <property type="component" value="Unassembled WGS sequence"/>
</dbReference>